<dbReference type="Proteomes" id="UP000034024">
    <property type="component" value="Chromosome"/>
</dbReference>
<sequence length="320" mass="34761">MTLAGRIGPAEVAAHWPVGDILTVTPLGGGSINAAWRVQAAAGAFHLRVYRDPRRERAEVEHRAVRLARTCGVPTPDLLVTRGGGTLARLEDRWAALFEVAPGAPVARHALSPEHAAGLGVLLAGLHARLPEAVPFDVPPLAPPAGVAVTLERLRVIETAILALPHPDATDGWALDRTRQRLAHLRTSPLPEDLPTLPLRFVHGDFHDGNVFFQGGVPVSVIDWEQPRLAPCAWEVVRALHLSLRLDPALGGAFLRAYRGDRPLPPEELQLGAALYGTQQERNVWVYESVYLRGNPGPRAFIRPPPYVPFPQAWTASGLR</sequence>
<dbReference type="PANTHER" id="PTHR21064">
    <property type="entry name" value="AMINOGLYCOSIDE PHOSPHOTRANSFERASE DOMAIN-CONTAINING PROTEIN-RELATED"/>
    <property type="match status" value="1"/>
</dbReference>
<dbReference type="InterPro" id="IPR002575">
    <property type="entry name" value="Aminoglycoside_PTrfase"/>
</dbReference>
<gene>
    <name evidence="3" type="ORF">SY84_03800</name>
</gene>
<dbReference type="KEGG" id="dch:SY84_03800"/>
<comment type="similarity">
    <text evidence="1">Belongs to the pseudomonas-type ThrB family.</text>
</comment>
<evidence type="ECO:0000313" key="4">
    <source>
        <dbReference type="Proteomes" id="UP000034024"/>
    </source>
</evidence>
<keyword evidence="4" id="KW-1185">Reference proteome</keyword>
<dbReference type="GO" id="GO:0019202">
    <property type="term" value="F:amino acid kinase activity"/>
    <property type="evidence" value="ECO:0007669"/>
    <property type="project" value="TreeGrafter"/>
</dbReference>
<dbReference type="Gene3D" id="3.30.200.20">
    <property type="entry name" value="Phosphorylase Kinase, domain 1"/>
    <property type="match status" value="1"/>
</dbReference>
<dbReference type="RefSeq" id="WP_046842888.1">
    <property type="nucleotide sequence ID" value="NZ_CP011389.1"/>
</dbReference>
<dbReference type="SUPFAM" id="SSF56112">
    <property type="entry name" value="Protein kinase-like (PK-like)"/>
    <property type="match status" value="1"/>
</dbReference>
<dbReference type="OrthoDB" id="4706173at2"/>
<feature type="domain" description="Aminoglycoside phosphotransferase" evidence="2">
    <location>
        <begin position="23"/>
        <end position="262"/>
    </location>
</feature>
<name>A0A0F7JN73_9DEIO</name>
<dbReference type="EMBL" id="CP011389">
    <property type="protein sequence ID" value="AKH16313.1"/>
    <property type="molecule type" value="Genomic_DNA"/>
</dbReference>
<evidence type="ECO:0000313" key="3">
    <source>
        <dbReference type="EMBL" id="AKH16313.1"/>
    </source>
</evidence>
<evidence type="ECO:0000259" key="2">
    <source>
        <dbReference type="Pfam" id="PF01636"/>
    </source>
</evidence>
<proteinExistence type="inferred from homology"/>
<evidence type="ECO:0000256" key="1">
    <source>
        <dbReference type="ARBA" id="ARBA00038240"/>
    </source>
</evidence>
<dbReference type="Pfam" id="PF01636">
    <property type="entry name" value="APH"/>
    <property type="match status" value="1"/>
</dbReference>
<dbReference type="InterPro" id="IPR050249">
    <property type="entry name" value="Pseudomonas-type_ThrB"/>
</dbReference>
<reference evidence="3 4" key="1">
    <citation type="submission" date="2015-01" db="EMBL/GenBank/DDBJ databases">
        <title>Deinococcus soli/N5/whole genome sequencing.</title>
        <authorList>
            <person name="Kim M.K."/>
            <person name="Srinivasan S."/>
            <person name="Lee J.-J."/>
        </authorList>
    </citation>
    <scope>NUCLEOTIDE SEQUENCE [LARGE SCALE GENOMIC DNA]</scope>
    <source>
        <strain evidence="3 4">N5</strain>
    </source>
</reference>
<dbReference type="PANTHER" id="PTHR21064:SF6">
    <property type="entry name" value="AMINOGLYCOSIDE PHOSPHOTRANSFERASE DOMAIN-CONTAINING PROTEIN"/>
    <property type="match status" value="1"/>
</dbReference>
<dbReference type="InterPro" id="IPR011009">
    <property type="entry name" value="Kinase-like_dom_sf"/>
</dbReference>
<organism evidence="3 4">
    <name type="scientific">Deinococcus soli</name>
    <name type="common">ex Cha et al. 2016</name>
    <dbReference type="NCBI Taxonomy" id="1309411"/>
    <lineage>
        <taxon>Bacteria</taxon>
        <taxon>Thermotogati</taxon>
        <taxon>Deinococcota</taxon>
        <taxon>Deinococci</taxon>
        <taxon>Deinococcales</taxon>
        <taxon>Deinococcaceae</taxon>
        <taxon>Deinococcus</taxon>
    </lineage>
</organism>
<accession>A0A0F7JN73</accession>
<dbReference type="AlphaFoldDB" id="A0A0F7JN73"/>
<protein>
    <recommendedName>
        <fullName evidence="2">Aminoglycoside phosphotransferase domain-containing protein</fullName>
    </recommendedName>
</protein>
<dbReference type="Gene3D" id="3.90.1200.10">
    <property type="match status" value="1"/>
</dbReference>